<dbReference type="InterPro" id="IPR036028">
    <property type="entry name" value="SH3-like_dom_sf"/>
</dbReference>
<evidence type="ECO:0000259" key="4">
    <source>
        <dbReference type="PROSITE" id="PS50002"/>
    </source>
</evidence>
<dbReference type="PROSITE" id="PS50002">
    <property type="entry name" value="SH3"/>
    <property type="match status" value="1"/>
</dbReference>
<protein>
    <submittedName>
        <fullName evidence="5">SH3 domain protein</fullName>
    </submittedName>
</protein>
<feature type="region of interest" description="Disordered" evidence="3">
    <location>
        <begin position="211"/>
        <end position="235"/>
    </location>
</feature>
<feature type="compositionally biased region" description="Pro residues" evidence="3">
    <location>
        <begin position="115"/>
        <end position="128"/>
    </location>
</feature>
<dbReference type="EMBL" id="JBBWRZ010000002">
    <property type="protein sequence ID" value="KAK8244664.1"/>
    <property type="molecule type" value="Genomic_DNA"/>
</dbReference>
<evidence type="ECO:0000256" key="3">
    <source>
        <dbReference type="SAM" id="MobiDB-lite"/>
    </source>
</evidence>
<name>A0ABR1Z1C6_9PEZI</name>
<dbReference type="Gene3D" id="2.30.30.40">
    <property type="entry name" value="SH3 Domains"/>
    <property type="match status" value="1"/>
</dbReference>
<dbReference type="Pfam" id="PF00018">
    <property type="entry name" value="SH3_1"/>
    <property type="match status" value="1"/>
</dbReference>
<dbReference type="CDD" id="cd00174">
    <property type="entry name" value="SH3"/>
    <property type="match status" value="1"/>
</dbReference>
<proteinExistence type="predicted"/>
<feature type="region of interest" description="Disordered" evidence="3">
    <location>
        <begin position="76"/>
        <end position="128"/>
    </location>
</feature>
<feature type="domain" description="SH3" evidence="4">
    <location>
        <begin position="130"/>
        <end position="191"/>
    </location>
</feature>
<reference evidence="5 6" key="1">
    <citation type="submission" date="2024-04" db="EMBL/GenBank/DDBJ databases">
        <title>Phyllosticta paracitricarpa is synonymous to the EU quarantine fungus P. citricarpa based on phylogenomic analyses.</title>
        <authorList>
            <consortium name="Lawrence Berkeley National Laboratory"/>
            <person name="Van Ingen-Buijs V.A."/>
            <person name="Van Westerhoven A.C."/>
            <person name="Haridas S."/>
            <person name="Skiadas P."/>
            <person name="Martin F."/>
            <person name="Groenewald J.Z."/>
            <person name="Crous P.W."/>
            <person name="Seidl M.F."/>
        </authorList>
    </citation>
    <scope>NUCLEOTIDE SEQUENCE [LARGE SCALE GENOMIC DNA]</scope>
    <source>
        <strain evidence="5 6">CBS 123374</strain>
    </source>
</reference>
<dbReference type="PANTHER" id="PTHR14167:SF116">
    <property type="entry name" value="CAP, ISOFORM AC"/>
    <property type="match status" value="1"/>
</dbReference>
<gene>
    <name evidence="5" type="ORF">HDK90DRAFT_501865</name>
</gene>
<dbReference type="SUPFAM" id="SSF50044">
    <property type="entry name" value="SH3-domain"/>
    <property type="match status" value="1"/>
</dbReference>
<keyword evidence="6" id="KW-1185">Reference proteome</keyword>
<evidence type="ECO:0000256" key="1">
    <source>
        <dbReference type="ARBA" id="ARBA00022443"/>
    </source>
</evidence>
<sequence>MPGYEEFSYAMTNRSMRTIKTELAFLADSGHITQEQMANILTQLPETPPILPVADTTAAYAAPVVQPIVQVPPVASPPPSAPVGLPVRNSTPAAPASPAPPAANNEKVGYYAHNPTPPPPAYQSAPPGPPTLAVATAMYTYAPSDAGDLALAPNDRVHVTEYMNADWWKGRSERTGQEGIFPRSYVRVDEKQQTPADQSMSYGNMPMAVAQGGPSNGQPAPAQSQGGGKGAEMGKKFGKKLGNATIFGAGATMGANIVNGIL</sequence>
<dbReference type="Proteomes" id="UP001492380">
    <property type="component" value="Unassembled WGS sequence"/>
</dbReference>
<dbReference type="PANTHER" id="PTHR14167">
    <property type="entry name" value="SH3 DOMAIN-CONTAINING"/>
    <property type="match status" value="1"/>
</dbReference>
<organism evidence="5 6">
    <name type="scientific">Phyllosticta capitalensis</name>
    <dbReference type="NCBI Taxonomy" id="121624"/>
    <lineage>
        <taxon>Eukaryota</taxon>
        <taxon>Fungi</taxon>
        <taxon>Dikarya</taxon>
        <taxon>Ascomycota</taxon>
        <taxon>Pezizomycotina</taxon>
        <taxon>Dothideomycetes</taxon>
        <taxon>Dothideomycetes incertae sedis</taxon>
        <taxon>Botryosphaeriales</taxon>
        <taxon>Phyllostictaceae</taxon>
        <taxon>Phyllosticta</taxon>
    </lineage>
</organism>
<keyword evidence="1 2" id="KW-0728">SH3 domain</keyword>
<evidence type="ECO:0000256" key="2">
    <source>
        <dbReference type="PROSITE-ProRule" id="PRU00192"/>
    </source>
</evidence>
<dbReference type="InterPro" id="IPR050384">
    <property type="entry name" value="Endophilin_SH3RF"/>
</dbReference>
<evidence type="ECO:0000313" key="5">
    <source>
        <dbReference type="EMBL" id="KAK8244664.1"/>
    </source>
</evidence>
<evidence type="ECO:0000313" key="6">
    <source>
        <dbReference type="Proteomes" id="UP001492380"/>
    </source>
</evidence>
<comment type="caution">
    <text evidence="5">The sequence shown here is derived from an EMBL/GenBank/DDBJ whole genome shotgun (WGS) entry which is preliminary data.</text>
</comment>
<accession>A0ABR1Z1C6</accession>
<dbReference type="SMART" id="SM00326">
    <property type="entry name" value="SH3"/>
    <property type="match status" value="1"/>
</dbReference>
<dbReference type="InterPro" id="IPR001452">
    <property type="entry name" value="SH3_domain"/>
</dbReference>